<keyword evidence="1" id="KW-0732">Signal</keyword>
<dbReference type="Proteomes" id="UP000325902">
    <property type="component" value="Unassembled WGS sequence"/>
</dbReference>
<proteinExistence type="predicted"/>
<keyword evidence="3" id="KW-1185">Reference proteome</keyword>
<reference evidence="2 3" key="1">
    <citation type="journal article" date="2019" name="Sci. Rep.">
        <title>A multi-omics analysis of the grapevine pathogen Lasiodiplodia theobromae reveals that temperature affects the expression of virulence- and pathogenicity-related genes.</title>
        <authorList>
            <person name="Felix C."/>
            <person name="Meneses R."/>
            <person name="Goncalves M.F.M."/>
            <person name="Tilleman L."/>
            <person name="Duarte A.S."/>
            <person name="Jorrin-Novo J.V."/>
            <person name="Van de Peer Y."/>
            <person name="Deforce D."/>
            <person name="Van Nieuwerburgh F."/>
            <person name="Esteves A.C."/>
            <person name="Alves A."/>
        </authorList>
    </citation>
    <scope>NUCLEOTIDE SEQUENCE [LARGE SCALE GENOMIC DNA]</scope>
    <source>
        <strain evidence="2 3">LA-SOL3</strain>
    </source>
</reference>
<evidence type="ECO:0000313" key="2">
    <source>
        <dbReference type="EMBL" id="KAB2578007.1"/>
    </source>
</evidence>
<protein>
    <submittedName>
        <fullName evidence="2">Uncharacterized protein</fullName>
    </submittedName>
</protein>
<dbReference type="OrthoDB" id="4811646at2759"/>
<comment type="caution">
    <text evidence="2">The sequence shown here is derived from an EMBL/GenBank/DDBJ whole genome shotgun (WGS) entry which is preliminary data.</text>
</comment>
<organism evidence="2 3">
    <name type="scientific">Lasiodiplodia theobromae</name>
    <dbReference type="NCBI Taxonomy" id="45133"/>
    <lineage>
        <taxon>Eukaryota</taxon>
        <taxon>Fungi</taxon>
        <taxon>Dikarya</taxon>
        <taxon>Ascomycota</taxon>
        <taxon>Pezizomycotina</taxon>
        <taxon>Dothideomycetes</taxon>
        <taxon>Dothideomycetes incertae sedis</taxon>
        <taxon>Botryosphaeriales</taxon>
        <taxon>Botryosphaeriaceae</taxon>
        <taxon>Lasiodiplodia</taxon>
    </lineage>
</organism>
<evidence type="ECO:0000256" key="1">
    <source>
        <dbReference type="SAM" id="SignalP"/>
    </source>
</evidence>
<sequence>MLIQTVLLTLLPALSLAAPSAELSARQDELKTCCFTTSNGNKPTFITTGDGDFLDTLKWCFLNVKRDPTDPNNCSKASAHISSGYCSSDEVAEVIECPAN</sequence>
<feature type="signal peptide" evidence="1">
    <location>
        <begin position="1"/>
        <end position="17"/>
    </location>
</feature>
<gene>
    <name evidence="2" type="ORF">DBV05_g3346</name>
</gene>
<dbReference type="EMBL" id="VCHE01000014">
    <property type="protein sequence ID" value="KAB2578007.1"/>
    <property type="molecule type" value="Genomic_DNA"/>
</dbReference>
<accession>A0A5N5DJT5</accession>
<name>A0A5N5DJT5_9PEZI</name>
<feature type="chain" id="PRO_5024853253" evidence="1">
    <location>
        <begin position="18"/>
        <end position="100"/>
    </location>
</feature>
<evidence type="ECO:0000313" key="3">
    <source>
        <dbReference type="Proteomes" id="UP000325902"/>
    </source>
</evidence>
<dbReference type="AlphaFoldDB" id="A0A5N5DJT5"/>